<organism evidence="1 2">
    <name type="scientific">Rhabditophanes sp. KR3021</name>
    <dbReference type="NCBI Taxonomy" id="114890"/>
    <lineage>
        <taxon>Eukaryota</taxon>
        <taxon>Metazoa</taxon>
        <taxon>Ecdysozoa</taxon>
        <taxon>Nematoda</taxon>
        <taxon>Chromadorea</taxon>
        <taxon>Rhabditida</taxon>
        <taxon>Tylenchina</taxon>
        <taxon>Panagrolaimomorpha</taxon>
        <taxon>Strongyloidoidea</taxon>
        <taxon>Alloionematidae</taxon>
        <taxon>Rhabditophanes</taxon>
    </lineage>
</organism>
<proteinExistence type="predicted"/>
<dbReference type="Proteomes" id="UP000095286">
    <property type="component" value="Unplaced"/>
</dbReference>
<evidence type="ECO:0000313" key="1">
    <source>
        <dbReference type="Proteomes" id="UP000095286"/>
    </source>
</evidence>
<accession>A0AC35TU53</accession>
<reference evidence="2" key="1">
    <citation type="submission" date="2016-11" db="UniProtKB">
        <authorList>
            <consortium name="WormBaseParasite"/>
        </authorList>
    </citation>
    <scope>IDENTIFICATION</scope>
    <source>
        <strain evidence="2">KR3021</strain>
    </source>
</reference>
<evidence type="ECO:0000313" key="2">
    <source>
        <dbReference type="WBParaSite" id="RSKR_0000428100.1"/>
    </source>
</evidence>
<protein>
    <submittedName>
        <fullName evidence="2">C2H2-type domain-containing protein</fullName>
    </submittedName>
</protein>
<name>A0AC35TU53_9BILA</name>
<sequence>MTMPIQEPFDDVSPLTKLVEQYNKLTNENGSMVTDLTNSTILSKDVLKDYQSNVTEATNNMMSSYTSNVQTNFCNYGWPNSMNWWNNAGQLGATSQADSTWNNSPFVGYGNHGSFGGADFNSYNPYGNLPSNMNSSHYNQSKGSSNIKYEDSNSYSHASLLKATTSAPALASLHQHHHNSSGKYTSSSQPKSTCECPNCRDALLRGGPSVTLKGQAIHNCHIPGCDKVYIKSSHLKAHLRWHNNARTTVRKSK</sequence>
<dbReference type="WBParaSite" id="RSKR_0000428100.1">
    <property type="protein sequence ID" value="RSKR_0000428100.1"/>
    <property type="gene ID" value="RSKR_0000428100"/>
</dbReference>